<dbReference type="Proteomes" id="UP000694542">
    <property type="component" value="Chromosome 21"/>
</dbReference>
<protein>
    <submittedName>
        <fullName evidence="1">Uncharacterized protein</fullName>
    </submittedName>
</protein>
<evidence type="ECO:0000313" key="2">
    <source>
        <dbReference type="Proteomes" id="UP000694542"/>
    </source>
</evidence>
<proteinExistence type="predicted"/>
<organism evidence="1 2">
    <name type="scientific">Canis lupus familiaris</name>
    <name type="common">Dog</name>
    <name type="synonym">Canis familiaris</name>
    <dbReference type="NCBI Taxonomy" id="9615"/>
    <lineage>
        <taxon>Eukaryota</taxon>
        <taxon>Metazoa</taxon>
        <taxon>Chordata</taxon>
        <taxon>Craniata</taxon>
        <taxon>Vertebrata</taxon>
        <taxon>Euteleostomi</taxon>
        <taxon>Mammalia</taxon>
        <taxon>Eutheria</taxon>
        <taxon>Laurasiatheria</taxon>
        <taxon>Carnivora</taxon>
        <taxon>Caniformia</taxon>
        <taxon>Canidae</taxon>
        <taxon>Canis</taxon>
    </lineage>
</organism>
<name>A0A8C0Z6R8_CANLF</name>
<dbReference type="AlphaFoldDB" id="A0A8C0Z6R8"/>
<sequence>VRIGDHHGVFHAFCCGNGHLLVRLPTKESVKRQRVGQVERPAMRRVELLQYRGGEGRYRCAGNPGDGACNGAPLGTAARQGPAQRRITRLQRQVLGCSRDPGGSAD</sequence>
<dbReference type="Ensembl" id="ENSCAFT00040047063.1">
    <property type="protein sequence ID" value="ENSCAFP00040041080.1"/>
    <property type="gene ID" value="ENSCAFG00040025252.1"/>
</dbReference>
<accession>A0A8C0Z6R8</accession>
<reference evidence="1" key="2">
    <citation type="submission" date="2025-08" db="UniProtKB">
        <authorList>
            <consortium name="Ensembl"/>
        </authorList>
    </citation>
    <scope>IDENTIFICATION</scope>
</reference>
<evidence type="ECO:0000313" key="1">
    <source>
        <dbReference type="Ensembl" id="ENSCAFP00040041080.1"/>
    </source>
</evidence>
<reference evidence="1" key="1">
    <citation type="submission" date="2018-10" db="EMBL/GenBank/DDBJ databases">
        <title>De novo assembly of a Great Dane genome.</title>
        <authorList>
            <person name="Kidd J.M."/>
            <person name="Pendleton A.L."/>
            <person name="Shen F."/>
            <person name="Emery S."/>
        </authorList>
    </citation>
    <scope>NUCLEOTIDE SEQUENCE [LARGE SCALE GENOMIC DNA]</scope>
    <source>
        <strain evidence="1">Great Dane</strain>
    </source>
</reference>